<keyword evidence="16" id="KW-1185">Reference proteome</keyword>
<dbReference type="GO" id="GO:0046872">
    <property type="term" value="F:metal ion binding"/>
    <property type="evidence" value="ECO:0007669"/>
    <property type="project" value="UniProtKB-KW"/>
</dbReference>
<dbReference type="InterPro" id="IPR020422">
    <property type="entry name" value="TYR_PHOSPHATASE_DUAL_dom"/>
</dbReference>
<evidence type="ECO:0000256" key="3">
    <source>
        <dbReference type="ARBA" id="ARBA00022741"/>
    </source>
</evidence>
<feature type="domain" description="Tyrosine-protein phosphatase" evidence="13">
    <location>
        <begin position="651"/>
        <end position="793"/>
    </location>
</feature>
<dbReference type="GO" id="GO:0004721">
    <property type="term" value="F:phosphoprotein phosphatase activity"/>
    <property type="evidence" value="ECO:0007669"/>
    <property type="project" value="UniProtKB-KW"/>
</dbReference>
<dbReference type="GO" id="GO:0004825">
    <property type="term" value="F:methionine-tRNA ligase activity"/>
    <property type="evidence" value="ECO:0007669"/>
    <property type="project" value="UniProtKB-EC"/>
</dbReference>
<dbReference type="OrthoDB" id="10252009at2759"/>
<evidence type="ECO:0000256" key="1">
    <source>
        <dbReference type="ARBA" id="ARBA00005594"/>
    </source>
</evidence>
<evidence type="ECO:0000256" key="9">
    <source>
        <dbReference type="ARBA" id="ARBA00047364"/>
    </source>
</evidence>
<feature type="region of interest" description="Disordered" evidence="11">
    <location>
        <begin position="1104"/>
        <end position="1133"/>
    </location>
</feature>
<keyword evidence="2" id="KW-0436">Ligase</keyword>
<evidence type="ECO:0000256" key="2">
    <source>
        <dbReference type="ARBA" id="ARBA00022598"/>
    </source>
</evidence>
<dbReference type="CDD" id="cd00814">
    <property type="entry name" value="MetRS_core"/>
    <property type="match status" value="1"/>
</dbReference>
<keyword evidence="6" id="KW-0904">Protein phosphatase</keyword>
<keyword evidence="4" id="KW-0378">Hydrolase</keyword>
<accession>A0A4S4LGC8</accession>
<evidence type="ECO:0000256" key="10">
    <source>
        <dbReference type="RuleBase" id="RU003653"/>
    </source>
</evidence>
<evidence type="ECO:0000313" key="16">
    <source>
        <dbReference type="Proteomes" id="UP000310158"/>
    </source>
</evidence>
<dbReference type="GO" id="GO:0070006">
    <property type="term" value="F:metalloaminopeptidase activity"/>
    <property type="evidence" value="ECO:0007669"/>
    <property type="project" value="InterPro"/>
</dbReference>
<dbReference type="SUPFAM" id="SSF52374">
    <property type="entry name" value="Nucleotidylyl transferase"/>
    <property type="match status" value="1"/>
</dbReference>
<dbReference type="InterPro" id="IPR000994">
    <property type="entry name" value="Pept_M24"/>
</dbReference>
<dbReference type="GO" id="GO:0006508">
    <property type="term" value="P:proteolysis"/>
    <property type="evidence" value="ECO:0007669"/>
    <property type="project" value="UniProtKB-KW"/>
</dbReference>
<dbReference type="Gene3D" id="1.10.730.10">
    <property type="entry name" value="Isoleucyl-tRNA Synthetase, Domain 1"/>
    <property type="match status" value="1"/>
</dbReference>
<dbReference type="InterPro" id="IPR016130">
    <property type="entry name" value="Tyr_Pase_AS"/>
</dbReference>
<dbReference type="SMART" id="SM00195">
    <property type="entry name" value="DSPc"/>
    <property type="match status" value="2"/>
</dbReference>
<reference evidence="15 16" key="1">
    <citation type="submission" date="2019-02" db="EMBL/GenBank/DDBJ databases">
        <title>Genome sequencing of the rare red list fungi Bondarzewia mesenterica.</title>
        <authorList>
            <person name="Buettner E."/>
            <person name="Kellner H."/>
        </authorList>
    </citation>
    <scope>NUCLEOTIDE SEQUENCE [LARGE SCALE GENOMIC DNA]</scope>
    <source>
        <strain evidence="15 16">DSM 108281</strain>
    </source>
</reference>
<sequence length="1360" mass="152516">MFIRLDSFFLFLRSSSQAFTLALPTSKRECTELSYRLNNLTLMLLLRVHFRKSSRNIVSSHSHTRSIQRTFSSSGAISEKPCYITTPIFYPNAGHLWSIVTADIFARHARLIKPERPVFFLTGTDEHGFKIQKAAKEKGSDPSSFCDELSQHFRALAERANISHTRFIRTTEKDHHDAVQHVWRLLDSKGLIYKDTHQGWYSVSDECFYTDSQITKSGKGDVNISVETGSAVEWMHEENYKFRLSAFRDSLIARYQMQTDSVYPPSQYANVLAMLSQPVEDLSISRPRSRLHWGVPVPGDPEHTMYVWFDALTNYLTGTGYPWTNSNEDGSLTGWPPDLQVIGKDIVRFHAVYLPAMLQALGLPLPKRILAHSHWTVDKKKMSKSIGNVADPFKAMDELGTDVVRYYLARVGGRFKDDVDWSTQQLNKHASELQSLLGNLHRRITSDAIKKRLHGVFTLGSAIHDSTIVASVVPLLEALSSEVDEQLQLLQVAEALDLIMHQLQVMNKVLSITEPWSKKTEISIVKEVYAISIETLRICGILLQPFTPTKAQELLDALKVPHSERTWSHARFLVIVPERQAYDRETCISFRRRYPQKNFANVLASLYESCTALLRLYTLPTLFHLLYFPPIAVERTPSNQPKSDMLATPRSIDAILNDQLYIGNLSSAMTLDIHPELGITHLVSVCPDYPSQGPDHLTIPVQDSEHEDLLIHFPKACRFIQTVLDEGGKVLVHCVMGISRSATVISAYRRPQVQPNYGFIKQLHAFSACDHDPTRTNPAYRAWKRRQRQDVNCFLNSISDTIAIIPDKLYLSRSVNFAFPQSCLPSNDHLRSARSEFPNDPEQAACLISYLGFTHFLSIPPAQQPPPSLNINYCNLNIPSFRREGLLLALPETCRYIQTAVEKGGQVIVHCQTESNAAVVVCAYLMWSRRIPCSQAYKILQDGKHRFTSHVLSVYTHLEVFAACNCSPKLDHPAVQAWLAESRNVVNFTSAVASATAAMNRITINSDPDLDKASLRAVGTRTRARIGIGVLALEQLPFKLPICLHANRLAAFPCFHLPLKVWILKLTPSEITQSYFRLSHLSLVYLTSTPRLVPPHIPLPPYVSSLSPSDRKPGEDQRPFHGDPYSGDGRIPLGGEDEARLRRAARLAKTVLDYAGSLAKVGMTTDSIDSAVHDFIISHSAYPSPLLYSGFPKSCCTSINNVLVHGIPDERPLEDGDIINIDITVYMDGCHGDTSKTFLVGDVDKQGRDLLSAVDDALDSGIAVCGPGRPFNVIGEAIQKFATERGYSVSREFTGHGIGQVFHRSPWIFHTRNDEPGVMLPGHCFTIEVRSLFNSACVFDPYYAIALPDTRVQSARLDIP</sequence>
<dbReference type="InterPro" id="IPR015413">
    <property type="entry name" value="Methionyl/Leucyl_tRNA_Synth"/>
</dbReference>
<dbReference type="NCBIfam" id="TIGR00500">
    <property type="entry name" value="met_pdase_I"/>
    <property type="match status" value="1"/>
</dbReference>
<comment type="cofactor">
    <cofactor evidence="10">
        <name>Co(2+)</name>
        <dbReference type="ChEBI" id="CHEBI:48828"/>
    </cofactor>
    <cofactor evidence="10">
        <name>Zn(2+)</name>
        <dbReference type="ChEBI" id="CHEBI:29105"/>
    </cofactor>
    <cofactor evidence="10">
        <name>Mn(2+)</name>
        <dbReference type="ChEBI" id="CHEBI:29035"/>
    </cofactor>
    <cofactor evidence="10">
        <name>Fe(2+)</name>
        <dbReference type="ChEBI" id="CHEBI:29033"/>
    </cofactor>
    <text evidence="10">Binds 2 divalent metal cations per subunit. Has a high-affinity and a low affinity metal-binding site. The true nature of the physiological cofactor is under debate. The enzyme is active with cobalt, zinc, manganese or divalent iron ions.</text>
</comment>
<name>A0A4S4LGC8_9AGAM</name>
<organism evidence="15 16">
    <name type="scientific">Bondarzewia mesenterica</name>
    <dbReference type="NCBI Taxonomy" id="1095465"/>
    <lineage>
        <taxon>Eukaryota</taxon>
        <taxon>Fungi</taxon>
        <taxon>Dikarya</taxon>
        <taxon>Basidiomycota</taxon>
        <taxon>Agaricomycotina</taxon>
        <taxon>Agaricomycetes</taxon>
        <taxon>Russulales</taxon>
        <taxon>Bondarzewiaceae</taxon>
        <taxon>Bondarzewia</taxon>
    </lineage>
</organism>
<dbReference type="InterPro" id="IPR000387">
    <property type="entry name" value="Tyr_Pase_dom"/>
</dbReference>
<dbReference type="InterPro" id="IPR001714">
    <property type="entry name" value="Pept_M24_MAP"/>
</dbReference>
<dbReference type="InterPro" id="IPR014758">
    <property type="entry name" value="Met-tRNA_synth"/>
</dbReference>
<feature type="compositionally biased region" description="Basic and acidic residues" evidence="11">
    <location>
        <begin position="1109"/>
        <end position="1121"/>
    </location>
</feature>
<dbReference type="FunFam" id="2.170.220.10:FF:000001">
    <property type="entry name" value="methionine--tRNA ligase, mitochondrial"/>
    <property type="match status" value="1"/>
</dbReference>
<comment type="similarity">
    <text evidence="10">Belongs to the peptidase M24A family.</text>
</comment>
<dbReference type="SUPFAM" id="SSF47323">
    <property type="entry name" value="Anticodon-binding domain of a subclass of class I aminoacyl-tRNA synthetases"/>
    <property type="match status" value="1"/>
</dbReference>
<dbReference type="PROSITE" id="PS50054">
    <property type="entry name" value="TYR_PHOSPHATASE_DUAL"/>
    <property type="match status" value="1"/>
</dbReference>
<comment type="function">
    <text evidence="10">Cotranslationally removes the N-terminal methionine from nascent proteins. The N-terminal methionine is often cleaved when the second residue in the primary sequence is small and uncharged (Met-Ala-, Cys, Gly, Pro, Ser, Thr, or Val).</text>
</comment>
<dbReference type="GO" id="GO:0006431">
    <property type="term" value="P:methionyl-tRNA aminoacylation"/>
    <property type="evidence" value="ECO:0007669"/>
    <property type="project" value="InterPro"/>
</dbReference>
<feature type="chain" id="PRO_5020782896" description="Methionine aminopeptidase" evidence="12">
    <location>
        <begin position="19"/>
        <end position="1360"/>
    </location>
</feature>
<dbReference type="InterPro" id="IPR036005">
    <property type="entry name" value="Creatinase/aminopeptidase-like"/>
</dbReference>
<dbReference type="SUPFAM" id="SSF55920">
    <property type="entry name" value="Creatinase/aminopeptidase"/>
    <property type="match status" value="1"/>
</dbReference>
<evidence type="ECO:0000256" key="8">
    <source>
        <dbReference type="ARBA" id="ARBA00023146"/>
    </source>
</evidence>
<dbReference type="InterPro" id="IPR002467">
    <property type="entry name" value="Pept_M24A_MAP1"/>
</dbReference>
<protein>
    <recommendedName>
        <fullName evidence="10">Methionine aminopeptidase</fullName>
        <ecNumber evidence="10">3.4.11.18</ecNumber>
    </recommendedName>
</protein>
<dbReference type="Pfam" id="PF09334">
    <property type="entry name" value="tRNA-synt_1g"/>
    <property type="match status" value="1"/>
</dbReference>
<dbReference type="Pfam" id="PF00782">
    <property type="entry name" value="DSPc"/>
    <property type="match status" value="2"/>
</dbReference>
<dbReference type="NCBIfam" id="TIGR00398">
    <property type="entry name" value="metG"/>
    <property type="match status" value="1"/>
</dbReference>
<dbReference type="Pfam" id="PF00557">
    <property type="entry name" value="Peptidase_M24"/>
    <property type="match status" value="1"/>
</dbReference>
<dbReference type="Gene3D" id="3.40.50.620">
    <property type="entry name" value="HUPs"/>
    <property type="match status" value="1"/>
</dbReference>
<keyword evidence="8" id="KW-0030">Aminoacyl-tRNA synthetase</keyword>
<evidence type="ECO:0000313" key="15">
    <source>
        <dbReference type="EMBL" id="THH10301.1"/>
    </source>
</evidence>
<dbReference type="SUPFAM" id="SSF52799">
    <property type="entry name" value="(Phosphotyrosine protein) phosphatases II"/>
    <property type="match status" value="2"/>
</dbReference>
<dbReference type="PRINTS" id="PR00599">
    <property type="entry name" value="MAPEPTIDASE"/>
</dbReference>
<evidence type="ECO:0000256" key="11">
    <source>
        <dbReference type="SAM" id="MobiDB-lite"/>
    </source>
</evidence>
<dbReference type="GO" id="GO:0005739">
    <property type="term" value="C:mitochondrion"/>
    <property type="evidence" value="ECO:0007669"/>
    <property type="project" value="UniProtKB-ARBA"/>
</dbReference>
<keyword evidence="10" id="KW-0479">Metal-binding</keyword>
<comment type="catalytic activity">
    <reaction evidence="9">
        <text>tRNA(Met) + L-methionine + ATP = L-methionyl-tRNA(Met) + AMP + diphosphate</text>
        <dbReference type="Rhea" id="RHEA:13481"/>
        <dbReference type="Rhea" id="RHEA-COMP:9667"/>
        <dbReference type="Rhea" id="RHEA-COMP:9698"/>
        <dbReference type="ChEBI" id="CHEBI:30616"/>
        <dbReference type="ChEBI" id="CHEBI:33019"/>
        <dbReference type="ChEBI" id="CHEBI:57844"/>
        <dbReference type="ChEBI" id="CHEBI:78442"/>
        <dbReference type="ChEBI" id="CHEBI:78530"/>
        <dbReference type="ChEBI" id="CHEBI:456215"/>
        <dbReference type="EC" id="6.1.1.10"/>
    </reaction>
</comment>
<keyword evidence="5" id="KW-0067">ATP-binding</keyword>
<evidence type="ECO:0000256" key="6">
    <source>
        <dbReference type="ARBA" id="ARBA00022912"/>
    </source>
</evidence>
<keyword evidence="3" id="KW-0547">Nucleotide-binding</keyword>
<comment type="catalytic activity">
    <reaction evidence="10">
        <text>Release of N-terminal amino acids, preferentially methionine, from peptides and arylamides.</text>
        <dbReference type="EC" id="3.4.11.18"/>
    </reaction>
</comment>
<dbReference type="Gene3D" id="3.90.230.10">
    <property type="entry name" value="Creatinase/methionine aminopeptidase superfamily"/>
    <property type="match status" value="1"/>
</dbReference>
<dbReference type="Gene3D" id="2.170.220.10">
    <property type="match status" value="1"/>
</dbReference>
<feature type="domain" description="Tyrosine specific protein phosphatases" evidence="14">
    <location>
        <begin position="711"/>
        <end position="748"/>
    </location>
</feature>
<comment type="similarity">
    <text evidence="1">Belongs to the class-I aminoacyl-tRNA synthetase family.</text>
</comment>
<dbReference type="PROSITE" id="PS50056">
    <property type="entry name" value="TYR_PHOSPHATASE_2"/>
    <property type="match status" value="1"/>
</dbReference>
<dbReference type="Proteomes" id="UP000310158">
    <property type="component" value="Unassembled WGS sequence"/>
</dbReference>
<dbReference type="InterPro" id="IPR029021">
    <property type="entry name" value="Prot-tyrosine_phosphatase-like"/>
</dbReference>
<keyword evidence="7" id="KW-0648">Protein biosynthesis</keyword>
<gene>
    <name evidence="15" type="ORF">EW146_g8411</name>
</gene>
<evidence type="ECO:0000256" key="12">
    <source>
        <dbReference type="SAM" id="SignalP"/>
    </source>
</evidence>
<proteinExistence type="inferred from homology"/>
<dbReference type="EMBL" id="SGPL01000579">
    <property type="protein sequence ID" value="THH10301.1"/>
    <property type="molecule type" value="Genomic_DNA"/>
</dbReference>
<dbReference type="InterPro" id="IPR033911">
    <property type="entry name" value="MetRS_core"/>
</dbReference>
<dbReference type="GO" id="GO:0004239">
    <property type="term" value="F:initiator methionyl aminopeptidase activity"/>
    <property type="evidence" value="ECO:0007669"/>
    <property type="project" value="UniProtKB-EC"/>
</dbReference>
<dbReference type="CDD" id="cd14498">
    <property type="entry name" value="DSP"/>
    <property type="match status" value="2"/>
</dbReference>
<dbReference type="PANTHER" id="PTHR43326:SF1">
    <property type="entry name" value="METHIONINE--TRNA LIGASE, MITOCHONDRIAL"/>
    <property type="match status" value="1"/>
</dbReference>
<dbReference type="InterPro" id="IPR023457">
    <property type="entry name" value="Met-tRNA_synth_2"/>
</dbReference>
<dbReference type="EC" id="3.4.11.18" evidence="10"/>
<dbReference type="PANTHER" id="PTHR43326">
    <property type="entry name" value="METHIONYL-TRNA SYNTHETASE"/>
    <property type="match status" value="1"/>
</dbReference>
<evidence type="ECO:0000256" key="7">
    <source>
        <dbReference type="ARBA" id="ARBA00022917"/>
    </source>
</evidence>
<feature type="signal peptide" evidence="12">
    <location>
        <begin position="1"/>
        <end position="18"/>
    </location>
</feature>
<keyword evidence="10" id="KW-0031">Aminopeptidase</keyword>
<dbReference type="InterPro" id="IPR009080">
    <property type="entry name" value="tRNAsynth_Ia_anticodon-bd"/>
</dbReference>
<keyword evidence="12" id="KW-0732">Signal</keyword>
<dbReference type="GO" id="GO:0005524">
    <property type="term" value="F:ATP binding"/>
    <property type="evidence" value="ECO:0007669"/>
    <property type="project" value="UniProtKB-KW"/>
</dbReference>
<dbReference type="Gene3D" id="3.90.190.10">
    <property type="entry name" value="Protein tyrosine phosphatase superfamily"/>
    <property type="match status" value="2"/>
</dbReference>
<keyword evidence="10" id="KW-0645">Protease</keyword>
<dbReference type="PROSITE" id="PS00383">
    <property type="entry name" value="TYR_PHOSPHATASE_1"/>
    <property type="match status" value="1"/>
</dbReference>
<evidence type="ECO:0000256" key="4">
    <source>
        <dbReference type="ARBA" id="ARBA00022801"/>
    </source>
</evidence>
<dbReference type="InterPro" id="IPR000340">
    <property type="entry name" value="Dual-sp_phosphatase_cat-dom"/>
</dbReference>
<dbReference type="InterPro" id="IPR014729">
    <property type="entry name" value="Rossmann-like_a/b/a_fold"/>
</dbReference>
<comment type="caution">
    <text evidence="15">The sequence shown here is derived from an EMBL/GenBank/DDBJ whole genome shotgun (WGS) entry which is preliminary data.</text>
</comment>
<evidence type="ECO:0000259" key="14">
    <source>
        <dbReference type="PROSITE" id="PS50056"/>
    </source>
</evidence>
<evidence type="ECO:0000256" key="5">
    <source>
        <dbReference type="ARBA" id="ARBA00022840"/>
    </source>
</evidence>
<evidence type="ECO:0000259" key="13">
    <source>
        <dbReference type="PROSITE" id="PS50054"/>
    </source>
</evidence>